<dbReference type="SUPFAM" id="SSF48452">
    <property type="entry name" value="TPR-like"/>
    <property type="match status" value="1"/>
</dbReference>
<evidence type="ECO:0000256" key="6">
    <source>
        <dbReference type="SAM" id="SignalP"/>
    </source>
</evidence>
<evidence type="ECO:0000256" key="3">
    <source>
        <dbReference type="ARBA" id="ARBA00022729"/>
    </source>
</evidence>
<feature type="domain" description="SusD-like N-terminal" evidence="8">
    <location>
        <begin position="98"/>
        <end position="228"/>
    </location>
</feature>
<dbReference type="RefSeq" id="WP_241274317.1">
    <property type="nucleotide sequence ID" value="NZ_JAKZGS010000004.1"/>
</dbReference>
<gene>
    <name evidence="9" type="ORF">MM236_07390</name>
</gene>
<evidence type="ECO:0000256" key="5">
    <source>
        <dbReference type="ARBA" id="ARBA00023237"/>
    </source>
</evidence>
<comment type="caution">
    <text evidence="9">The sequence shown here is derived from an EMBL/GenBank/DDBJ whole genome shotgun (WGS) entry which is preliminary data.</text>
</comment>
<dbReference type="Proteomes" id="UP001165488">
    <property type="component" value="Unassembled WGS sequence"/>
</dbReference>
<organism evidence="9 10">
    <name type="scientific">Belliella calami</name>
    <dbReference type="NCBI Taxonomy" id="2923436"/>
    <lineage>
        <taxon>Bacteria</taxon>
        <taxon>Pseudomonadati</taxon>
        <taxon>Bacteroidota</taxon>
        <taxon>Cytophagia</taxon>
        <taxon>Cytophagales</taxon>
        <taxon>Cyclobacteriaceae</taxon>
        <taxon>Belliella</taxon>
    </lineage>
</organism>
<comment type="similarity">
    <text evidence="2">Belongs to the SusD family.</text>
</comment>
<reference evidence="9" key="1">
    <citation type="submission" date="2022-03" db="EMBL/GenBank/DDBJ databases">
        <title>De novo assembled genomes of Belliella spp. (Cyclobacteriaceae) strains.</title>
        <authorList>
            <person name="Szabo A."/>
            <person name="Korponai K."/>
            <person name="Felfoldi T."/>
        </authorList>
    </citation>
    <scope>NUCLEOTIDE SEQUENCE</scope>
    <source>
        <strain evidence="9">DSM 107340</strain>
    </source>
</reference>
<keyword evidence="10" id="KW-1185">Reference proteome</keyword>
<dbReference type="Pfam" id="PF07980">
    <property type="entry name" value="SusD_RagB"/>
    <property type="match status" value="1"/>
</dbReference>
<dbReference type="InterPro" id="IPR012944">
    <property type="entry name" value="SusD_RagB_dom"/>
</dbReference>
<keyword evidence="3 6" id="KW-0732">Signal</keyword>
<evidence type="ECO:0000259" key="8">
    <source>
        <dbReference type="Pfam" id="PF14322"/>
    </source>
</evidence>
<proteinExistence type="inferred from homology"/>
<sequence>MKKILNYIGILCVLVFSNTACSDSFLDENVLDRYAPESLNDKLGFDAAAIGLHRQFVSVYTNDQDQTLQGIWHVGTDILWAPSGRSNGDARPYFSYSQMNSLDPASRKTWSALYRMINNANILIYNAENNNPAGMTDAEKDAFNAEARFFRAHSYNMLATLYGDVPLLTEPLTAPKTDFVRTPINEVNAVIEQDLIFATEFLPNAGSASYESRINKMMAHQLLAEVYLRLNKPEDAEAQASAIINSGRYTLVNQRYGVNASGPGDPFSDMFILGNQRRNQGNTEGIWVVEMENPADVANGGFGAPQQRRIWVGGYYDIPGMEPADSLGGRGIARVRLNNWVLYGLYDDGDMRNSEYNIKRKLYFNNSGSAYNNIRGQEVPYGVNSEFTLTNGNVIRIFPADTIWRMAPYSMKWGQFDSRDPFGYAMWKDFIVMRLGETYLLRAEARLLKGDLAGAAADINMLRQRANAPLVTAADITLDFILDERARELLAEENRRMTLVRTGTLVERARRLTGTSPLANGEIETTDGLQNFHMKMPIPQSEIDLNKDAELKQNEGY</sequence>
<evidence type="ECO:0000256" key="1">
    <source>
        <dbReference type="ARBA" id="ARBA00004442"/>
    </source>
</evidence>
<dbReference type="Pfam" id="PF14322">
    <property type="entry name" value="SusD-like_3"/>
    <property type="match status" value="1"/>
</dbReference>
<feature type="chain" id="PRO_5047489321" evidence="6">
    <location>
        <begin position="23"/>
        <end position="557"/>
    </location>
</feature>
<feature type="signal peptide" evidence="6">
    <location>
        <begin position="1"/>
        <end position="22"/>
    </location>
</feature>
<dbReference type="Gene3D" id="1.25.40.390">
    <property type="match status" value="1"/>
</dbReference>
<keyword evidence="4" id="KW-0472">Membrane</keyword>
<evidence type="ECO:0000313" key="9">
    <source>
        <dbReference type="EMBL" id="MCH7397805.1"/>
    </source>
</evidence>
<dbReference type="InterPro" id="IPR011990">
    <property type="entry name" value="TPR-like_helical_dom_sf"/>
</dbReference>
<evidence type="ECO:0000259" key="7">
    <source>
        <dbReference type="Pfam" id="PF07980"/>
    </source>
</evidence>
<evidence type="ECO:0000256" key="4">
    <source>
        <dbReference type="ARBA" id="ARBA00023136"/>
    </source>
</evidence>
<evidence type="ECO:0000256" key="2">
    <source>
        <dbReference type="ARBA" id="ARBA00006275"/>
    </source>
</evidence>
<name>A0ABS9UMF7_9BACT</name>
<dbReference type="InterPro" id="IPR033985">
    <property type="entry name" value="SusD-like_N"/>
</dbReference>
<accession>A0ABS9UMF7</accession>
<dbReference type="EMBL" id="JAKZGS010000004">
    <property type="protein sequence ID" value="MCH7397805.1"/>
    <property type="molecule type" value="Genomic_DNA"/>
</dbReference>
<protein>
    <submittedName>
        <fullName evidence="9">RagB/SusD family nutrient uptake outer membrane protein</fullName>
    </submittedName>
</protein>
<keyword evidence="5" id="KW-0998">Cell outer membrane</keyword>
<feature type="domain" description="RagB/SusD" evidence="7">
    <location>
        <begin position="428"/>
        <end position="557"/>
    </location>
</feature>
<comment type="subcellular location">
    <subcellularLocation>
        <location evidence="1">Cell outer membrane</location>
    </subcellularLocation>
</comment>
<evidence type="ECO:0000313" key="10">
    <source>
        <dbReference type="Proteomes" id="UP001165488"/>
    </source>
</evidence>